<proteinExistence type="predicted"/>
<keyword evidence="2" id="KW-1185">Reference proteome</keyword>
<name>A0A2S9JS43_9SPHI</name>
<protein>
    <recommendedName>
        <fullName evidence="3">DUF4843 domain-containing protein</fullName>
    </recommendedName>
</protein>
<dbReference type="Pfam" id="PF16132">
    <property type="entry name" value="DUF4843"/>
    <property type="match status" value="1"/>
</dbReference>
<accession>A0A2S9JS43</accession>
<dbReference type="EMBL" id="PVBS01000001">
    <property type="protein sequence ID" value="PRD56070.1"/>
    <property type="molecule type" value="Genomic_DNA"/>
</dbReference>
<gene>
    <name evidence="1" type="ORF">C5749_01935</name>
</gene>
<evidence type="ECO:0000313" key="1">
    <source>
        <dbReference type="EMBL" id="PRD56070.1"/>
    </source>
</evidence>
<reference evidence="1 2" key="1">
    <citation type="submission" date="2018-02" db="EMBL/GenBank/DDBJ databases">
        <title>The draft genome of Sphingobacterium gobiense H7.</title>
        <authorList>
            <person name="Li L."/>
            <person name="Liu L."/>
            <person name="Zhang X."/>
            <person name="Wang T."/>
            <person name="Liang L."/>
        </authorList>
    </citation>
    <scope>NUCLEOTIDE SEQUENCE [LARGE SCALE GENOMIC DNA]</scope>
    <source>
        <strain evidence="1 2">ACCC 05757</strain>
    </source>
</reference>
<comment type="caution">
    <text evidence="1">The sequence shown here is derived from an EMBL/GenBank/DDBJ whole genome shotgun (WGS) entry which is preliminary data.</text>
</comment>
<dbReference type="Proteomes" id="UP000238642">
    <property type="component" value="Unassembled WGS sequence"/>
</dbReference>
<sequence>MMKLFMDSVKHLNFMKYTKALCICWFSLIVVSSCQKAPLETYNHHSNIYFSLDSVLRDSMIFTFAYDMSKTVDTFYIPIQIIGHRIPSDRSYRAYVEQDSSTAIAGQHYKPLETQYPMPGDQGRDSLPLIVYNTPDLENRSVSLLLKLRENEDFGTENLQRIRAKVILSAQLEQPEWWSMWLGSYSRVKHELFYLVTEQRSLTMAGIDAPRNLYFRDMLTMMLNNPFTWVNDHPEKGYLLTSPDNGATYHFYHQDNPNRTILLRRNSGTGQYTFIDENGMEVR</sequence>
<evidence type="ECO:0000313" key="2">
    <source>
        <dbReference type="Proteomes" id="UP000238642"/>
    </source>
</evidence>
<organism evidence="1 2">
    <name type="scientific">Sphingobacterium gobiense</name>
    <dbReference type="NCBI Taxonomy" id="1382456"/>
    <lineage>
        <taxon>Bacteria</taxon>
        <taxon>Pseudomonadati</taxon>
        <taxon>Bacteroidota</taxon>
        <taxon>Sphingobacteriia</taxon>
        <taxon>Sphingobacteriales</taxon>
        <taxon>Sphingobacteriaceae</taxon>
        <taxon>Sphingobacterium</taxon>
    </lineage>
</organism>
<dbReference type="InterPro" id="IPR032299">
    <property type="entry name" value="DUF4843"/>
</dbReference>
<dbReference type="AlphaFoldDB" id="A0A2S9JS43"/>
<dbReference type="PROSITE" id="PS51257">
    <property type="entry name" value="PROKAR_LIPOPROTEIN"/>
    <property type="match status" value="1"/>
</dbReference>
<evidence type="ECO:0008006" key="3">
    <source>
        <dbReference type="Google" id="ProtNLM"/>
    </source>
</evidence>